<gene>
    <name evidence="1" type="ORF">FHR86_001076</name>
</gene>
<keyword evidence="2" id="KW-1185">Reference proteome</keyword>
<organism evidence="1 2">
    <name type="scientific">Paenarthrobacter ilicis</name>
    <dbReference type="NCBI Taxonomy" id="43665"/>
    <lineage>
        <taxon>Bacteria</taxon>
        <taxon>Bacillati</taxon>
        <taxon>Actinomycetota</taxon>
        <taxon>Actinomycetes</taxon>
        <taxon>Micrococcales</taxon>
        <taxon>Micrococcaceae</taxon>
        <taxon>Paenarthrobacter</taxon>
    </lineage>
</organism>
<dbReference type="EMBL" id="JAAOZD010000002">
    <property type="protein sequence ID" value="NIJ00763.1"/>
    <property type="molecule type" value="Genomic_DNA"/>
</dbReference>
<dbReference type="RefSeq" id="WP_405474876.1">
    <property type="nucleotide sequence ID" value="NZ_CP173685.1"/>
</dbReference>
<name>A0ABX0TE12_9MICC</name>
<evidence type="ECO:0000313" key="1">
    <source>
        <dbReference type="EMBL" id="NIJ00763.1"/>
    </source>
</evidence>
<dbReference type="Proteomes" id="UP000802392">
    <property type="component" value="Unassembled WGS sequence"/>
</dbReference>
<reference evidence="1 2" key="1">
    <citation type="submission" date="2020-03" db="EMBL/GenBank/DDBJ databases">
        <title>Genomic Encyclopedia of Type Strains, Phase III (KMG-III): the genomes of soil and plant-associated and newly described type strains.</title>
        <authorList>
            <person name="Whitman W."/>
        </authorList>
    </citation>
    <scope>NUCLEOTIDE SEQUENCE [LARGE SCALE GENOMIC DNA]</scope>
    <source>
        <strain evidence="1 2">CECT 4207</strain>
    </source>
</reference>
<proteinExistence type="predicted"/>
<accession>A0ABX0TE12</accession>
<comment type="caution">
    <text evidence="1">The sequence shown here is derived from an EMBL/GenBank/DDBJ whole genome shotgun (WGS) entry which is preliminary data.</text>
</comment>
<sequence length="230" mass="25281">MESIVYPLDGYSVSTQELNLIERAGSIRIQQCMSKNGQPIDLIGSFKDRTSAAERPYGIWLMSTAEQYGYGRPEENLGTPQLETKTVEFNRQWDSCLGEAVPSTSYGADQNALSVQLAARATAAAKKDPKTIELVQAWKTCLQAKGATFKDNETWSPIEARSDAETASRVAISDVRCKEDMDFVQKMADIEASYQATLISDNEAGLLAQRQKIEKTLHEAAQTVAAFVGD</sequence>
<evidence type="ECO:0000313" key="2">
    <source>
        <dbReference type="Proteomes" id="UP000802392"/>
    </source>
</evidence>
<protein>
    <submittedName>
        <fullName evidence="1">Uncharacterized protein</fullName>
    </submittedName>
</protein>